<dbReference type="InterPro" id="IPR015943">
    <property type="entry name" value="WD40/YVTN_repeat-like_dom_sf"/>
</dbReference>
<keyword evidence="1" id="KW-0812">Transmembrane</keyword>
<organism evidence="2 3">
    <name type="scientific">Suillus discolor</name>
    <dbReference type="NCBI Taxonomy" id="1912936"/>
    <lineage>
        <taxon>Eukaryota</taxon>
        <taxon>Fungi</taxon>
        <taxon>Dikarya</taxon>
        <taxon>Basidiomycota</taxon>
        <taxon>Agaricomycotina</taxon>
        <taxon>Agaricomycetes</taxon>
        <taxon>Agaricomycetidae</taxon>
        <taxon>Boletales</taxon>
        <taxon>Suillineae</taxon>
        <taxon>Suillaceae</taxon>
        <taxon>Suillus</taxon>
    </lineage>
</organism>
<dbReference type="InterPro" id="IPR011047">
    <property type="entry name" value="Quinoprotein_ADH-like_sf"/>
</dbReference>
<evidence type="ECO:0000256" key="1">
    <source>
        <dbReference type="SAM" id="Phobius"/>
    </source>
</evidence>
<keyword evidence="3" id="KW-1185">Reference proteome</keyword>
<dbReference type="Gene3D" id="2.130.10.10">
    <property type="entry name" value="YVTN repeat-like/Quinoprotein amine dehydrogenase"/>
    <property type="match status" value="1"/>
</dbReference>
<gene>
    <name evidence="2" type="ORF">F5147DRAFT_654626</name>
</gene>
<evidence type="ECO:0000313" key="3">
    <source>
        <dbReference type="Proteomes" id="UP000823399"/>
    </source>
</evidence>
<protein>
    <submittedName>
        <fullName evidence="2">Uncharacterized protein</fullName>
    </submittedName>
</protein>
<dbReference type="Proteomes" id="UP000823399">
    <property type="component" value="Unassembled WGS sequence"/>
</dbReference>
<feature type="transmembrane region" description="Helical" evidence="1">
    <location>
        <begin position="317"/>
        <end position="336"/>
    </location>
</feature>
<dbReference type="EMBL" id="JABBWM010000043">
    <property type="protein sequence ID" value="KAG2103710.1"/>
    <property type="molecule type" value="Genomic_DNA"/>
</dbReference>
<dbReference type="SUPFAM" id="SSF50998">
    <property type="entry name" value="Quinoprotein alcohol dehydrogenase-like"/>
    <property type="match status" value="1"/>
</dbReference>
<feature type="transmembrane region" description="Helical" evidence="1">
    <location>
        <begin position="258"/>
        <end position="277"/>
    </location>
</feature>
<dbReference type="OrthoDB" id="3238562at2759"/>
<dbReference type="GeneID" id="64696142"/>
<name>A0A9P7JS01_9AGAM</name>
<reference evidence="2" key="1">
    <citation type="journal article" date="2020" name="New Phytol.">
        <title>Comparative genomics reveals dynamic genome evolution in host specialist ectomycorrhizal fungi.</title>
        <authorList>
            <person name="Lofgren L.A."/>
            <person name="Nguyen N.H."/>
            <person name="Vilgalys R."/>
            <person name="Ruytinx J."/>
            <person name="Liao H.L."/>
            <person name="Branco S."/>
            <person name="Kuo A."/>
            <person name="LaButti K."/>
            <person name="Lipzen A."/>
            <person name="Andreopoulos W."/>
            <person name="Pangilinan J."/>
            <person name="Riley R."/>
            <person name="Hundley H."/>
            <person name="Na H."/>
            <person name="Barry K."/>
            <person name="Grigoriev I.V."/>
            <person name="Stajich J.E."/>
            <person name="Kennedy P.G."/>
        </authorList>
    </citation>
    <scope>NUCLEOTIDE SEQUENCE</scope>
    <source>
        <strain evidence="2">FC423</strain>
    </source>
</reference>
<accession>A0A9P7JS01</accession>
<dbReference type="RefSeq" id="XP_041290607.1">
    <property type="nucleotide sequence ID" value="XM_041433883.1"/>
</dbReference>
<sequence length="351" mass="40279">MVWDPRFKSRLFCGCENGKTLLIDRFQDPDHEVLTGTVAPVYALDIDTVTGYLAISIGSEVHVAQEILGNTFAMFVILPKPADFPDMLPDSRVHLRSVHFLKNGTRLIVSYLNHGIICWDLKTHDVLWHIVPPLSRRQIMNLYVLGEKEPLQSFLQPTNTGINIPLGTGSVKIWDTLSGEHLQMLEHQDVIMQQVSTYQGSSVGMGEKTQIVLWRATGDIQLDQILGDSWWEDVRNYMWNILAWDFDREMQCQMKLDILSILVLVCFLLCFSQINVMRTHVERYIFKILELCYDRASQASKILAPTLKFIWYWIKSAFWSLVSSGISWAVMTLTWLGENLGVEDLVGRQEL</sequence>
<comment type="caution">
    <text evidence="2">The sequence shown here is derived from an EMBL/GenBank/DDBJ whole genome shotgun (WGS) entry which is preliminary data.</text>
</comment>
<evidence type="ECO:0000313" key="2">
    <source>
        <dbReference type="EMBL" id="KAG2103710.1"/>
    </source>
</evidence>
<keyword evidence="1" id="KW-0472">Membrane</keyword>
<dbReference type="AlphaFoldDB" id="A0A9P7JS01"/>
<proteinExistence type="predicted"/>
<keyword evidence="1" id="KW-1133">Transmembrane helix</keyword>